<evidence type="ECO:0000313" key="1">
    <source>
        <dbReference type="EMBL" id="GMF09470.1"/>
    </source>
</evidence>
<proteinExistence type="predicted"/>
<dbReference type="CDD" id="cd22289">
    <property type="entry name" value="RecQL4_SLD2_NTD"/>
    <property type="match status" value="1"/>
</dbReference>
<reference evidence="1" key="1">
    <citation type="submission" date="2023-04" db="EMBL/GenBank/DDBJ databases">
        <title>Phytophthora lilii NBRC 32176.</title>
        <authorList>
            <person name="Ichikawa N."/>
            <person name="Sato H."/>
            <person name="Tonouchi N."/>
        </authorList>
    </citation>
    <scope>NUCLEOTIDE SEQUENCE</scope>
    <source>
        <strain evidence="1">NBRC 32176</strain>
    </source>
</reference>
<name>A0A9W6WEP3_9STRA</name>
<organism evidence="1 2">
    <name type="scientific">Phytophthora lilii</name>
    <dbReference type="NCBI Taxonomy" id="2077276"/>
    <lineage>
        <taxon>Eukaryota</taxon>
        <taxon>Sar</taxon>
        <taxon>Stramenopiles</taxon>
        <taxon>Oomycota</taxon>
        <taxon>Peronosporomycetes</taxon>
        <taxon>Peronosporales</taxon>
        <taxon>Peronosporaceae</taxon>
        <taxon>Phytophthora</taxon>
    </lineage>
</organism>
<keyword evidence="2" id="KW-1185">Reference proteome</keyword>
<sequence length="70" mass="8157">MSVLCQPMMDSIPVEVVKETRAEKLARVEKALTQWREDFETKNGRKPTREDLMGNAESKKLFQEFASLRK</sequence>
<gene>
    <name evidence="1" type="ORF">Plil01_000037000</name>
</gene>
<dbReference type="Gene3D" id="1.10.10.1460">
    <property type="match status" value="1"/>
</dbReference>
<evidence type="ECO:0000313" key="2">
    <source>
        <dbReference type="Proteomes" id="UP001165083"/>
    </source>
</evidence>
<dbReference type="EMBL" id="BSXW01000010">
    <property type="protein sequence ID" value="GMF09470.1"/>
    <property type="molecule type" value="Genomic_DNA"/>
</dbReference>
<protein>
    <submittedName>
        <fullName evidence="1">Unnamed protein product</fullName>
    </submittedName>
</protein>
<comment type="caution">
    <text evidence="1">The sequence shown here is derived from an EMBL/GenBank/DDBJ whole genome shotgun (WGS) entry which is preliminary data.</text>
</comment>
<accession>A0A9W6WEP3</accession>
<dbReference type="OrthoDB" id="73890at2759"/>
<dbReference type="AlphaFoldDB" id="A0A9W6WEP3"/>
<dbReference type="Proteomes" id="UP001165083">
    <property type="component" value="Unassembled WGS sequence"/>
</dbReference>